<name>H3GSP5_PHYRM</name>
<feature type="region of interest" description="Disordered" evidence="1">
    <location>
        <begin position="35"/>
        <end position="154"/>
    </location>
</feature>
<dbReference type="InParanoid" id="H3GSP5"/>
<proteinExistence type="predicted"/>
<dbReference type="VEuPathDB" id="FungiDB:KRP23_13509"/>
<keyword evidence="3" id="KW-0732">Signal</keyword>
<feature type="signal peptide" evidence="3">
    <location>
        <begin position="1"/>
        <end position="18"/>
    </location>
</feature>
<keyword evidence="2" id="KW-0472">Membrane</keyword>
<feature type="compositionally biased region" description="Polar residues" evidence="1">
    <location>
        <begin position="287"/>
        <end position="301"/>
    </location>
</feature>
<accession>H3GSP5</accession>
<dbReference type="EnsemblProtists" id="Phyra80042">
    <property type="protein sequence ID" value="Phyra80042"/>
    <property type="gene ID" value="Phyra80042"/>
</dbReference>
<dbReference type="eggNOG" id="ENOG502SG0A">
    <property type="taxonomic scope" value="Eukaryota"/>
</dbReference>
<feature type="region of interest" description="Disordered" evidence="1">
    <location>
        <begin position="287"/>
        <end position="311"/>
    </location>
</feature>
<feature type="compositionally biased region" description="Polar residues" evidence="1">
    <location>
        <begin position="66"/>
        <end position="75"/>
    </location>
</feature>
<evidence type="ECO:0000313" key="4">
    <source>
        <dbReference type="EnsemblProtists" id="Phyra80042"/>
    </source>
</evidence>
<evidence type="ECO:0000256" key="3">
    <source>
        <dbReference type="SAM" id="SignalP"/>
    </source>
</evidence>
<organism evidence="4 5">
    <name type="scientific">Phytophthora ramorum</name>
    <name type="common">Sudden oak death agent</name>
    <dbReference type="NCBI Taxonomy" id="164328"/>
    <lineage>
        <taxon>Eukaryota</taxon>
        <taxon>Sar</taxon>
        <taxon>Stramenopiles</taxon>
        <taxon>Oomycota</taxon>
        <taxon>Peronosporomycetes</taxon>
        <taxon>Peronosporales</taxon>
        <taxon>Peronosporaceae</taxon>
        <taxon>Phytophthora</taxon>
    </lineage>
</organism>
<dbReference type="VEuPathDB" id="FungiDB:KRP22_12494"/>
<keyword evidence="2" id="KW-1133">Transmembrane helix</keyword>
<reference evidence="5" key="1">
    <citation type="journal article" date="2006" name="Science">
        <title>Phytophthora genome sequences uncover evolutionary origins and mechanisms of pathogenesis.</title>
        <authorList>
            <person name="Tyler B.M."/>
            <person name="Tripathy S."/>
            <person name="Zhang X."/>
            <person name="Dehal P."/>
            <person name="Jiang R.H."/>
            <person name="Aerts A."/>
            <person name="Arredondo F.D."/>
            <person name="Baxter L."/>
            <person name="Bensasson D."/>
            <person name="Beynon J.L."/>
            <person name="Chapman J."/>
            <person name="Damasceno C.M."/>
            <person name="Dorrance A.E."/>
            <person name="Dou D."/>
            <person name="Dickerman A.W."/>
            <person name="Dubchak I.L."/>
            <person name="Garbelotto M."/>
            <person name="Gijzen M."/>
            <person name="Gordon S.G."/>
            <person name="Govers F."/>
            <person name="Grunwald N.J."/>
            <person name="Huang W."/>
            <person name="Ivors K.L."/>
            <person name="Jones R.W."/>
            <person name="Kamoun S."/>
            <person name="Krampis K."/>
            <person name="Lamour K.H."/>
            <person name="Lee M.K."/>
            <person name="McDonald W.H."/>
            <person name="Medina M."/>
            <person name="Meijer H.J."/>
            <person name="Nordberg E.K."/>
            <person name="Maclean D.J."/>
            <person name="Ospina-Giraldo M.D."/>
            <person name="Morris P.F."/>
            <person name="Phuntumart V."/>
            <person name="Putnam N.H."/>
            <person name="Rash S."/>
            <person name="Rose J.K."/>
            <person name="Sakihama Y."/>
            <person name="Salamov A.A."/>
            <person name="Savidor A."/>
            <person name="Scheuring C.F."/>
            <person name="Smith B.M."/>
            <person name="Sobral B.W."/>
            <person name="Terry A."/>
            <person name="Torto-Alalibo T.A."/>
            <person name="Win J."/>
            <person name="Xu Z."/>
            <person name="Zhang H."/>
            <person name="Grigoriev I.V."/>
            <person name="Rokhsar D.S."/>
            <person name="Boore J.L."/>
        </authorList>
    </citation>
    <scope>NUCLEOTIDE SEQUENCE [LARGE SCALE GENOMIC DNA]</scope>
    <source>
        <strain evidence="5">Pr102</strain>
    </source>
</reference>
<evidence type="ECO:0000313" key="5">
    <source>
        <dbReference type="Proteomes" id="UP000005238"/>
    </source>
</evidence>
<dbReference type="EMBL" id="DS566042">
    <property type="status" value="NOT_ANNOTATED_CDS"/>
    <property type="molecule type" value="Genomic_DNA"/>
</dbReference>
<keyword evidence="2" id="KW-0812">Transmembrane</keyword>
<feature type="compositionally biased region" description="Low complexity" evidence="1">
    <location>
        <begin position="47"/>
        <end position="58"/>
    </location>
</feature>
<dbReference type="HOGENOM" id="CLU_848574_0_0_1"/>
<feature type="transmembrane region" description="Helical" evidence="2">
    <location>
        <begin position="174"/>
        <end position="194"/>
    </location>
</feature>
<feature type="chain" id="PRO_5003586820" description="RxLR effector protein" evidence="3">
    <location>
        <begin position="19"/>
        <end position="334"/>
    </location>
</feature>
<evidence type="ECO:0000256" key="1">
    <source>
        <dbReference type="SAM" id="MobiDB-lite"/>
    </source>
</evidence>
<protein>
    <recommendedName>
        <fullName evidence="6">RxLR effector protein</fullName>
    </recommendedName>
</protein>
<feature type="compositionally biased region" description="Low complexity" evidence="1">
    <location>
        <begin position="76"/>
        <end position="124"/>
    </location>
</feature>
<keyword evidence="5" id="KW-1185">Reference proteome</keyword>
<feature type="compositionally biased region" description="Low complexity" evidence="1">
    <location>
        <begin position="131"/>
        <end position="149"/>
    </location>
</feature>
<dbReference type="OMA" id="ETNMEFQ"/>
<evidence type="ECO:0000256" key="2">
    <source>
        <dbReference type="SAM" id="Phobius"/>
    </source>
</evidence>
<dbReference type="AlphaFoldDB" id="H3GSP5"/>
<dbReference type="Proteomes" id="UP000005238">
    <property type="component" value="Unassembled WGS sequence"/>
</dbReference>
<reference evidence="4" key="2">
    <citation type="submission" date="2015-06" db="UniProtKB">
        <authorList>
            <consortium name="EnsemblProtists"/>
        </authorList>
    </citation>
    <scope>IDENTIFICATION</scope>
    <source>
        <strain evidence="4">Pr102</strain>
    </source>
</reference>
<sequence>MGSARRLLLVAALAFAIAADTRTSAKLSTLTLSPDAGSLITTRDDSTGTSTTTSTDTSKGVIGSAASDTNKVTKSPATETPATEAPVTPAPPSSDSGTTSTSGSGEQETTESPSSASATVSPGSESDRSSPESQSETSANSSSTSKSSTANVDTLNDSNGTISAGNGTSSMGTILPVVFGALACVGAIVMAVTYKKKRDANYADEDNRLSSDCEYASGADFTPDNRALSPVQEDTPPVAVRVPVLSTHSSTDLSASAAIADFTGTNSSVSSSSPFGSAHCKVRISSPVQNGHSSSETNMEFQDTAPRHNRGSNVVLTIEELRTDSSHTGPQVQM</sequence>
<evidence type="ECO:0008006" key="6">
    <source>
        <dbReference type="Google" id="ProtNLM"/>
    </source>
</evidence>